<dbReference type="InterPro" id="IPR001849">
    <property type="entry name" value="PH_domain"/>
</dbReference>
<reference evidence="4 5" key="1">
    <citation type="journal article" date="2015" name="PLoS Pathog.">
        <title>Leptomonas seymouri: Adaptations to the Dixenous Life Cycle Analyzed by Genome Sequencing, Transcriptome Profiling and Co-infection with Leishmania donovani.</title>
        <authorList>
            <person name="Kraeva N."/>
            <person name="Butenko A."/>
            <person name="Hlavacova J."/>
            <person name="Kostygov A."/>
            <person name="Myskova J."/>
            <person name="Grybchuk D."/>
            <person name="Lestinova T."/>
            <person name="Votypka J."/>
            <person name="Volf P."/>
            <person name="Opperdoes F."/>
            <person name="Flegontov P."/>
            <person name="Lukes J."/>
            <person name="Yurchenko V."/>
        </authorList>
    </citation>
    <scope>NUCLEOTIDE SEQUENCE [LARGE SCALE GENOMIC DNA]</scope>
    <source>
        <strain evidence="4 5">ATCC 30220</strain>
    </source>
</reference>
<protein>
    <recommendedName>
        <fullName evidence="3">PH domain-containing protein</fullName>
    </recommendedName>
</protein>
<dbReference type="SMART" id="SM00233">
    <property type="entry name" value="PH"/>
    <property type="match status" value="1"/>
</dbReference>
<evidence type="ECO:0000313" key="5">
    <source>
        <dbReference type="Proteomes" id="UP000038009"/>
    </source>
</evidence>
<gene>
    <name evidence="4" type="ORF">ABL78_2008</name>
</gene>
<keyword evidence="1" id="KW-0677">Repeat</keyword>
<dbReference type="Pfam" id="PF00169">
    <property type="entry name" value="PH"/>
    <property type="match status" value="1"/>
</dbReference>
<dbReference type="Pfam" id="PF02493">
    <property type="entry name" value="MORN"/>
    <property type="match status" value="7"/>
</dbReference>
<feature type="domain" description="PH" evidence="3">
    <location>
        <begin position="531"/>
        <end position="648"/>
    </location>
</feature>
<dbReference type="PROSITE" id="PS50003">
    <property type="entry name" value="PH_DOMAIN"/>
    <property type="match status" value="1"/>
</dbReference>
<evidence type="ECO:0000256" key="1">
    <source>
        <dbReference type="ARBA" id="ARBA00022737"/>
    </source>
</evidence>
<dbReference type="SUPFAM" id="SSF50729">
    <property type="entry name" value="PH domain-like"/>
    <property type="match status" value="1"/>
</dbReference>
<dbReference type="OMA" id="FILALCN"/>
<dbReference type="OrthoDB" id="437960at2759"/>
<evidence type="ECO:0000259" key="3">
    <source>
        <dbReference type="PROSITE" id="PS50003"/>
    </source>
</evidence>
<evidence type="ECO:0000256" key="2">
    <source>
        <dbReference type="SAM" id="MobiDB-lite"/>
    </source>
</evidence>
<dbReference type="Gene3D" id="2.30.29.30">
    <property type="entry name" value="Pleckstrin-homology domain (PH domain)/Phosphotyrosine-binding domain (PTB)"/>
    <property type="match status" value="1"/>
</dbReference>
<dbReference type="SUPFAM" id="SSF82185">
    <property type="entry name" value="Histone H3 K4-specific methyltransferase SET7/9 N-terminal domain"/>
    <property type="match status" value="2"/>
</dbReference>
<dbReference type="SMART" id="SM00698">
    <property type="entry name" value="MORN"/>
    <property type="match status" value="8"/>
</dbReference>
<dbReference type="EMBL" id="LJSK01000037">
    <property type="protein sequence ID" value="KPI88891.1"/>
    <property type="molecule type" value="Genomic_DNA"/>
</dbReference>
<name>A0A0N1PEN6_LEPSE</name>
<accession>A0A0N1PEN6</accession>
<dbReference type="Proteomes" id="UP000038009">
    <property type="component" value="Unassembled WGS sequence"/>
</dbReference>
<dbReference type="AlphaFoldDB" id="A0A0N1PEN6"/>
<dbReference type="VEuPathDB" id="TriTrypDB:Lsey_0037_0220"/>
<keyword evidence="5" id="KW-1185">Reference proteome</keyword>
<dbReference type="InterPro" id="IPR011993">
    <property type="entry name" value="PH-like_dom_sf"/>
</dbReference>
<dbReference type="Gene3D" id="2.20.110.10">
    <property type="entry name" value="Histone H3 K4-specific methyltransferase SET7/9 N-terminal domain"/>
    <property type="match status" value="3"/>
</dbReference>
<dbReference type="PANTHER" id="PTHR43215:SF14">
    <property type="entry name" value="RADIAL SPOKE HEAD 1 HOMOLOG"/>
    <property type="match status" value="1"/>
</dbReference>
<dbReference type="GO" id="GO:0005829">
    <property type="term" value="C:cytosol"/>
    <property type="evidence" value="ECO:0007669"/>
    <property type="project" value="TreeGrafter"/>
</dbReference>
<sequence length="663" mass="71768">MHGEPNALVNEARSPLLSVTHLVDPEAEIALDDGIYATPQALSPDVTYVGAVAHHKLCGDGCLVGECGSYRGAFHRNELNGKGCFSVDQCADMRRSSGESESLFDPRKVTMGTSGAATSASLVGFTGEGLDPATIVFYEGEWRDGVPHGRGVMRWANGDIYEGLFDCGQPHGSDNTFTFADGRVYKGDFLHGLRDGKGRVTQPNGDVYDGRFVRGTVTGFGTIVYANGPRIYRGLLAQGRMVKGSLRFPGSQRGYDGEWQDDVPHGSGCMTFANGDFYKGDFAAGELNGVGCLLYYHPKGKAYYGQFLRGQPCGRGYLYEPEGGQDNDTHAEPTEAKVTSGYFQNGQVVPEDEVVVHNAVIEATRGLRMPEATPPSYTALLRQRPTPSNTALALMSGGRGFPPSMPQHPDMNGDTLLTIAADDLSIPLVVPNEGSSMTCRLSAAAAAPSQPSGDLINGLLARETHSSISYPPSEGSGTAVEEEGDDEEAAVSITVDDVYVKETEADNAVMVGDSGLGIDLSSMPPLSSALDCSCRGWLEKCAIGRHHLSLIVNWKRRFFILALCNDSVCLGYYEDDQCRKPIGFIRLDPTDTRIVTCPTTKTHKKASRPGRDLCVIYHDSRKEYKLLLRARDTADHDRWAAAFCSLFIIVDQLSDYPMRAFQS</sequence>
<evidence type="ECO:0000313" key="4">
    <source>
        <dbReference type="EMBL" id="KPI88891.1"/>
    </source>
</evidence>
<dbReference type="PANTHER" id="PTHR43215">
    <property type="entry name" value="RADIAL SPOKE HEAD 1 HOMOLOG"/>
    <property type="match status" value="1"/>
</dbReference>
<feature type="region of interest" description="Disordered" evidence="2">
    <location>
        <begin position="466"/>
        <end position="487"/>
    </location>
</feature>
<comment type="caution">
    <text evidence="4">The sequence shown here is derived from an EMBL/GenBank/DDBJ whole genome shotgun (WGS) entry which is preliminary data.</text>
</comment>
<organism evidence="4 5">
    <name type="scientific">Leptomonas seymouri</name>
    <dbReference type="NCBI Taxonomy" id="5684"/>
    <lineage>
        <taxon>Eukaryota</taxon>
        <taxon>Discoba</taxon>
        <taxon>Euglenozoa</taxon>
        <taxon>Kinetoplastea</taxon>
        <taxon>Metakinetoplastina</taxon>
        <taxon>Trypanosomatida</taxon>
        <taxon>Trypanosomatidae</taxon>
        <taxon>Leishmaniinae</taxon>
        <taxon>Leptomonas</taxon>
    </lineage>
</organism>
<dbReference type="InterPro" id="IPR003409">
    <property type="entry name" value="MORN"/>
</dbReference>
<proteinExistence type="predicted"/>